<evidence type="ECO:0000259" key="7">
    <source>
        <dbReference type="PROSITE" id="PS50928"/>
    </source>
</evidence>
<dbReference type="Pfam" id="PF00528">
    <property type="entry name" value="BPD_transp_1"/>
    <property type="match status" value="1"/>
</dbReference>
<evidence type="ECO:0000313" key="9">
    <source>
        <dbReference type="Proteomes" id="UP001597417"/>
    </source>
</evidence>
<comment type="subcellular location">
    <subcellularLocation>
        <location evidence="6">Cell membrane</location>
        <topology evidence="6">Multi-pass membrane protein</topology>
    </subcellularLocation>
    <subcellularLocation>
        <location evidence="1">Membrane</location>
        <topology evidence="1">Multi-pass membrane protein</topology>
    </subcellularLocation>
</comment>
<keyword evidence="2 6" id="KW-0812">Transmembrane</keyword>
<evidence type="ECO:0000256" key="3">
    <source>
        <dbReference type="ARBA" id="ARBA00022970"/>
    </source>
</evidence>
<dbReference type="InterPro" id="IPR000515">
    <property type="entry name" value="MetI-like"/>
</dbReference>
<protein>
    <submittedName>
        <fullName evidence="8">Amino acid ABC transporter permease</fullName>
    </submittedName>
</protein>
<dbReference type="PROSITE" id="PS50928">
    <property type="entry name" value="ABC_TM1"/>
    <property type="match status" value="1"/>
</dbReference>
<name>A0ABW5FYY4_9PSEU</name>
<keyword evidence="9" id="KW-1185">Reference proteome</keyword>
<feature type="transmembrane region" description="Helical" evidence="6">
    <location>
        <begin position="113"/>
        <end position="137"/>
    </location>
</feature>
<accession>A0ABW5FYY4</accession>
<sequence length="307" mass="33327">MTTSDTGLTRPGQHIDRTALAAAPIRSRTSFGAWATYVLAALAVAALVHLFVFNDNWHWPIVGSYLFSQVVVTGVLHTIELTALTTVLGLAIGVVTAWCRTSSFAVLRVSAFAYIWVMRATPPLVMLLVVYFFGALVPRLSIGIPFGPGIGGPMTNDLMTRFTAAVVGLAVYLGAYSAETFRTGILSLPPGQLEACRSLGLPAAQAYLRILGPQLIRVITPALANEVITVFKNTSLVSIIGYAELLSTVQNIYAVNFQTIPLLTVAVLWYLVLTSFAMFAQHRLERRLGRGFANTRRTTEPREGKRA</sequence>
<proteinExistence type="inferred from homology"/>
<keyword evidence="3" id="KW-0029">Amino-acid transport</keyword>
<dbReference type="InterPro" id="IPR035906">
    <property type="entry name" value="MetI-like_sf"/>
</dbReference>
<dbReference type="Gene3D" id="1.10.3720.10">
    <property type="entry name" value="MetI-like"/>
    <property type="match status" value="1"/>
</dbReference>
<keyword evidence="6" id="KW-0813">Transport</keyword>
<evidence type="ECO:0000256" key="1">
    <source>
        <dbReference type="ARBA" id="ARBA00004141"/>
    </source>
</evidence>
<dbReference type="PANTHER" id="PTHR30614">
    <property type="entry name" value="MEMBRANE COMPONENT OF AMINO ACID ABC TRANSPORTER"/>
    <property type="match status" value="1"/>
</dbReference>
<dbReference type="CDD" id="cd06261">
    <property type="entry name" value="TM_PBP2"/>
    <property type="match status" value="1"/>
</dbReference>
<evidence type="ECO:0000313" key="8">
    <source>
        <dbReference type="EMBL" id="MFD2420270.1"/>
    </source>
</evidence>
<comment type="caution">
    <text evidence="8">The sequence shown here is derived from an EMBL/GenBank/DDBJ whole genome shotgun (WGS) entry which is preliminary data.</text>
</comment>
<feature type="transmembrane region" description="Helical" evidence="6">
    <location>
        <begin position="260"/>
        <end position="280"/>
    </location>
</feature>
<feature type="transmembrane region" description="Helical" evidence="6">
    <location>
        <begin position="31"/>
        <end position="51"/>
    </location>
</feature>
<reference evidence="9" key="1">
    <citation type="journal article" date="2019" name="Int. J. Syst. Evol. Microbiol.">
        <title>The Global Catalogue of Microorganisms (GCM) 10K type strain sequencing project: providing services to taxonomists for standard genome sequencing and annotation.</title>
        <authorList>
            <consortium name="The Broad Institute Genomics Platform"/>
            <consortium name="The Broad Institute Genome Sequencing Center for Infectious Disease"/>
            <person name="Wu L."/>
            <person name="Ma J."/>
        </authorList>
    </citation>
    <scope>NUCLEOTIDE SEQUENCE [LARGE SCALE GENOMIC DNA]</scope>
    <source>
        <strain evidence="9">CGMCC 4.7645</strain>
    </source>
</reference>
<dbReference type="SUPFAM" id="SSF161098">
    <property type="entry name" value="MetI-like"/>
    <property type="match status" value="1"/>
</dbReference>
<dbReference type="InterPro" id="IPR043429">
    <property type="entry name" value="ArtM/GltK/GlnP/TcyL/YhdX-like"/>
</dbReference>
<feature type="transmembrane region" description="Helical" evidence="6">
    <location>
        <begin position="158"/>
        <end position="178"/>
    </location>
</feature>
<dbReference type="EMBL" id="JBHUKR010000017">
    <property type="protein sequence ID" value="MFD2420270.1"/>
    <property type="molecule type" value="Genomic_DNA"/>
</dbReference>
<evidence type="ECO:0000256" key="2">
    <source>
        <dbReference type="ARBA" id="ARBA00022692"/>
    </source>
</evidence>
<evidence type="ECO:0000256" key="4">
    <source>
        <dbReference type="ARBA" id="ARBA00022989"/>
    </source>
</evidence>
<gene>
    <name evidence="8" type="ORF">ACFSXZ_28455</name>
</gene>
<dbReference type="RefSeq" id="WP_378268294.1">
    <property type="nucleotide sequence ID" value="NZ_JBHUKR010000017.1"/>
</dbReference>
<dbReference type="Proteomes" id="UP001597417">
    <property type="component" value="Unassembled WGS sequence"/>
</dbReference>
<organism evidence="8 9">
    <name type="scientific">Amycolatopsis pigmentata</name>
    <dbReference type="NCBI Taxonomy" id="450801"/>
    <lineage>
        <taxon>Bacteria</taxon>
        <taxon>Bacillati</taxon>
        <taxon>Actinomycetota</taxon>
        <taxon>Actinomycetes</taxon>
        <taxon>Pseudonocardiales</taxon>
        <taxon>Pseudonocardiaceae</taxon>
        <taxon>Amycolatopsis</taxon>
    </lineage>
</organism>
<keyword evidence="5 6" id="KW-0472">Membrane</keyword>
<evidence type="ECO:0000256" key="6">
    <source>
        <dbReference type="RuleBase" id="RU363032"/>
    </source>
</evidence>
<feature type="transmembrane region" description="Helical" evidence="6">
    <location>
        <begin position="83"/>
        <end position="107"/>
    </location>
</feature>
<dbReference type="PANTHER" id="PTHR30614:SF0">
    <property type="entry name" value="L-CYSTINE TRANSPORT SYSTEM PERMEASE PROTEIN TCYL"/>
    <property type="match status" value="1"/>
</dbReference>
<keyword evidence="4 6" id="KW-1133">Transmembrane helix</keyword>
<comment type="similarity">
    <text evidence="6">Belongs to the binding-protein-dependent transport system permease family.</text>
</comment>
<feature type="domain" description="ABC transmembrane type-1" evidence="7">
    <location>
        <begin position="75"/>
        <end position="278"/>
    </location>
</feature>
<evidence type="ECO:0000256" key="5">
    <source>
        <dbReference type="ARBA" id="ARBA00023136"/>
    </source>
</evidence>